<dbReference type="SMART" id="SM00382">
    <property type="entry name" value="AAA"/>
    <property type="match status" value="1"/>
</dbReference>
<evidence type="ECO:0000256" key="1">
    <source>
        <dbReference type="ARBA" id="ARBA00004434"/>
    </source>
</evidence>
<reference evidence="16 17" key="1">
    <citation type="journal article" date="2014" name="BMC Genomics">
        <title>Comparative genome sequencing reveals chemotype-specific gene clusters in the toxigenic black mold Stachybotrys.</title>
        <authorList>
            <person name="Semeiks J."/>
            <person name="Borek D."/>
            <person name="Otwinowski Z."/>
            <person name="Grishin N.V."/>
        </authorList>
    </citation>
    <scope>NUCLEOTIDE SEQUENCE [LARGE SCALE GENOMIC DNA]</scope>
    <source>
        <strain evidence="16 17">IBT 40285</strain>
    </source>
</reference>
<evidence type="ECO:0000313" key="16">
    <source>
        <dbReference type="EMBL" id="KFA69294.1"/>
    </source>
</evidence>
<dbReference type="AlphaFoldDB" id="A0A084QZA9"/>
<dbReference type="InterPro" id="IPR027417">
    <property type="entry name" value="P-loop_NTPase"/>
</dbReference>
<accession>A0A084QZA9</accession>
<organism evidence="16 17">
    <name type="scientific">Stachybotrys chlorohalonatus (strain IBT 40285)</name>
    <dbReference type="NCBI Taxonomy" id="1283841"/>
    <lineage>
        <taxon>Eukaryota</taxon>
        <taxon>Fungi</taxon>
        <taxon>Dikarya</taxon>
        <taxon>Ascomycota</taxon>
        <taxon>Pezizomycotina</taxon>
        <taxon>Sordariomycetes</taxon>
        <taxon>Hypocreomycetidae</taxon>
        <taxon>Hypocreales</taxon>
        <taxon>Stachybotryaceae</taxon>
        <taxon>Stachybotrys</taxon>
    </lineage>
</organism>
<evidence type="ECO:0000256" key="8">
    <source>
        <dbReference type="ARBA" id="ARBA00022989"/>
    </source>
</evidence>
<comment type="similarity">
    <text evidence="2">Belongs to the AAA ATPase family. BCS1 subfamily.</text>
</comment>
<keyword evidence="17" id="KW-1185">Reference proteome</keyword>
<keyword evidence="8" id="KW-1133">Transmembrane helix</keyword>
<keyword evidence="4 12" id="KW-0547">Nucleotide-binding</keyword>
<evidence type="ECO:0000259" key="15">
    <source>
        <dbReference type="SMART" id="SM01024"/>
    </source>
</evidence>
<keyword evidence="3" id="KW-0812">Transmembrane</keyword>
<dbReference type="InterPro" id="IPR057495">
    <property type="entry name" value="AAA_lid_BCS1"/>
</dbReference>
<evidence type="ECO:0000256" key="4">
    <source>
        <dbReference type="ARBA" id="ARBA00022741"/>
    </source>
</evidence>
<evidence type="ECO:0000256" key="13">
    <source>
        <dbReference type="SAM" id="MobiDB-lite"/>
    </source>
</evidence>
<dbReference type="Pfam" id="PF08740">
    <property type="entry name" value="BCS1_N"/>
    <property type="match status" value="1"/>
</dbReference>
<evidence type="ECO:0008006" key="18">
    <source>
        <dbReference type="Google" id="ProtNLM"/>
    </source>
</evidence>
<dbReference type="Pfam" id="PF25426">
    <property type="entry name" value="AAA_lid_BCS1"/>
    <property type="match status" value="1"/>
</dbReference>
<evidence type="ECO:0000256" key="5">
    <source>
        <dbReference type="ARBA" id="ARBA00022792"/>
    </source>
</evidence>
<dbReference type="PANTHER" id="PTHR23070">
    <property type="entry name" value="BCS1 AAA-TYPE ATPASE"/>
    <property type="match status" value="1"/>
</dbReference>
<dbReference type="InterPro" id="IPR003593">
    <property type="entry name" value="AAA+_ATPase"/>
</dbReference>
<evidence type="ECO:0000256" key="6">
    <source>
        <dbReference type="ARBA" id="ARBA00022801"/>
    </source>
</evidence>
<dbReference type="OrthoDB" id="10251412at2759"/>
<dbReference type="SUPFAM" id="SSF52540">
    <property type="entry name" value="P-loop containing nucleoside triphosphate hydrolases"/>
    <property type="match status" value="1"/>
</dbReference>
<evidence type="ECO:0000256" key="3">
    <source>
        <dbReference type="ARBA" id="ARBA00022692"/>
    </source>
</evidence>
<evidence type="ECO:0000256" key="10">
    <source>
        <dbReference type="ARBA" id="ARBA00023136"/>
    </source>
</evidence>
<dbReference type="GO" id="GO:0005524">
    <property type="term" value="F:ATP binding"/>
    <property type="evidence" value="ECO:0007669"/>
    <property type="project" value="UniProtKB-KW"/>
</dbReference>
<dbReference type="SMART" id="SM01024">
    <property type="entry name" value="BCS1_N"/>
    <property type="match status" value="1"/>
</dbReference>
<evidence type="ECO:0000256" key="2">
    <source>
        <dbReference type="ARBA" id="ARBA00007448"/>
    </source>
</evidence>
<name>A0A084QZA9_STAC4</name>
<keyword evidence="5" id="KW-0999">Mitochondrion inner membrane</keyword>
<evidence type="ECO:0000256" key="7">
    <source>
        <dbReference type="ARBA" id="ARBA00022840"/>
    </source>
</evidence>
<proteinExistence type="inferred from homology"/>
<comment type="subcellular location">
    <subcellularLocation>
        <location evidence="1">Mitochondrion inner membrane</location>
        <topology evidence="1">Single-pass membrane protein</topology>
    </subcellularLocation>
</comment>
<keyword evidence="9" id="KW-0496">Mitochondrion</keyword>
<feature type="domain" description="BCS1 N-terminal" evidence="15">
    <location>
        <begin position="70"/>
        <end position="272"/>
    </location>
</feature>
<keyword evidence="10" id="KW-0472">Membrane</keyword>
<dbReference type="InParanoid" id="A0A084QZA9"/>
<dbReference type="InterPro" id="IPR003959">
    <property type="entry name" value="ATPase_AAA_core"/>
</dbReference>
<dbReference type="HOGENOM" id="CLU_010189_4_2_1"/>
<evidence type="ECO:0000256" key="9">
    <source>
        <dbReference type="ARBA" id="ARBA00023128"/>
    </source>
</evidence>
<dbReference type="Proteomes" id="UP000028524">
    <property type="component" value="Unassembled WGS sequence"/>
</dbReference>
<sequence>MDFLVNLPNMCGPLLPNSTLNITANHTAGFLAGTETFFDTTLQASPIFPFIRRLVDSHFGFDPTIILTIVGISWGWGIHRLILQLYLFPRRLFDRYFLYTIYVHEHDPIFNELMDLLSQLPDIKNNTSLMACTIWKGLLDDYDDHSDALSSIDSGGLGNSSDEYPNFSTCCNGTSVSFRPAAGFTTFRYGYRRFYVHLQTEHTHPAAKPTQIIGLSCYALSMRPIKKLLKDAKDFYTRDRRLKTSIFHPRPGYENNPWKLVASRYNRSICTIALDGEKKREILDNIEEYLRPETKIWYSLRGIPFRRGYLFHGPPGTGKSSLSFALAGVFGINMYIISLQDADITEQHMALLFRELPRRCIVLLEDIDTAGLKRDAHTAHGSTDGTDGTDGDGNRRKNISLSGLLNAIDGVASHEGRILIITTNRPETLDDALVRPGRVDLRVAFTHSTSEQAGELYRHMYKIDMEPHIRQEKDEWKAKVHGDPKNGADLCEKFASLVPDGLFSAAEIQGFLLARKNQPQKALDDAPAWIKEKQEVQSESG</sequence>
<evidence type="ECO:0000259" key="14">
    <source>
        <dbReference type="SMART" id="SM00382"/>
    </source>
</evidence>
<dbReference type="Pfam" id="PF00004">
    <property type="entry name" value="AAA"/>
    <property type="match status" value="1"/>
</dbReference>
<gene>
    <name evidence="16" type="ORF">S40285_09137</name>
</gene>
<comment type="catalytic activity">
    <reaction evidence="11">
        <text>ATP + H2O = ADP + phosphate + H(+)</text>
        <dbReference type="Rhea" id="RHEA:13065"/>
        <dbReference type="ChEBI" id="CHEBI:15377"/>
        <dbReference type="ChEBI" id="CHEBI:15378"/>
        <dbReference type="ChEBI" id="CHEBI:30616"/>
        <dbReference type="ChEBI" id="CHEBI:43474"/>
        <dbReference type="ChEBI" id="CHEBI:456216"/>
    </reaction>
    <physiologicalReaction direction="left-to-right" evidence="11">
        <dbReference type="Rhea" id="RHEA:13066"/>
    </physiologicalReaction>
</comment>
<dbReference type="STRING" id="1283841.A0A084QZA9"/>
<protein>
    <recommendedName>
        <fullName evidence="18">AAA+ ATPase domain-containing protein</fullName>
    </recommendedName>
</protein>
<dbReference type="InterPro" id="IPR003960">
    <property type="entry name" value="ATPase_AAA_CS"/>
</dbReference>
<dbReference type="GO" id="GO:0016887">
    <property type="term" value="F:ATP hydrolysis activity"/>
    <property type="evidence" value="ECO:0007669"/>
    <property type="project" value="InterPro"/>
</dbReference>
<evidence type="ECO:0000256" key="11">
    <source>
        <dbReference type="ARBA" id="ARBA00048778"/>
    </source>
</evidence>
<dbReference type="InterPro" id="IPR014851">
    <property type="entry name" value="BCS1_N"/>
</dbReference>
<dbReference type="InterPro" id="IPR050747">
    <property type="entry name" value="Mitochondrial_chaperone_BCS1"/>
</dbReference>
<dbReference type="Gene3D" id="3.40.50.300">
    <property type="entry name" value="P-loop containing nucleotide triphosphate hydrolases"/>
    <property type="match status" value="1"/>
</dbReference>
<dbReference type="PROSITE" id="PS00674">
    <property type="entry name" value="AAA"/>
    <property type="match status" value="1"/>
</dbReference>
<dbReference type="EMBL" id="KL659570">
    <property type="protein sequence ID" value="KFA69294.1"/>
    <property type="molecule type" value="Genomic_DNA"/>
</dbReference>
<evidence type="ECO:0000313" key="17">
    <source>
        <dbReference type="Proteomes" id="UP000028524"/>
    </source>
</evidence>
<dbReference type="GO" id="GO:0005743">
    <property type="term" value="C:mitochondrial inner membrane"/>
    <property type="evidence" value="ECO:0007669"/>
    <property type="project" value="UniProtKB-SubCell"/>
</dbReference>
<evidence type="ECO:0000256" key="12">
    <source>
        <dbReference type="RuleBase" id="RU003651"/>
    </source>
</evidence>
<keyword evidence="7 12" id="KW-0067">ATP-binding</keyword>
<feature type="region of interest" description="Disordered" evidence="13">
    <location>
        <begin position="376"/>
        <end position="395"/>
    </location>
</feature>
<keyword evidence="6" id="KW-0378">Hydrolase</keyword>
<feature type="domain" description="AAA+ ATPase" evidence="14">
    <location>
        <begin position="305"/>
        <end position="449"/>
    </location>
</feature>